<dbReference type="PANTHER" id="PTHR23127:SF0">
    <property type="entry name" value="H_ACA RIBONUCLEOPROTEIN COMPLEX SUBUNIT DKC1"/>
    <property type="match status" value="1"/>
</dbReference>
<evidence type="ECO:0000256" key="1">
    <source>
        <dbReference type="SAM" id="MobiDB-lite"/>
    </source>
</evidence>
<dbReference type="GO" id="GO:0003723">
    <property type="term" value="F:RNA binding"/>
    <property type="evidence" value="ECO:0007669"/>
    <property type="project" value="InterPro"/>
</dbReference>
<gene>
    <name evidence="3" type="ORF">BOLC2T10206H</name>
</gene>
<dbReference type="GO" id="GO:0009982">
    <property type="term" value="F:pseudouridine synthase activity"/>
    <property type="evidence" value="ECO:0007669"/>
    <property type="project" value="TreeGrafter"/>
</dbReference>
<dbReference type="InterPro" id="IPR004802">
    <property type="entry name" value="tRNA_PsdUridine_synth_B_fam"/>
</dbReference>
<dbReference type="InterPro" id="IPR036974">
    <property type="entry name" value="PUA_sf"/>
</dbReference>
<evidence type="ECO:0000313" key="3">
    <source>
        <dbReference type="EMBL" id="VDD24525.1"/>
    </source>
</evidence>
<dbReference type="AlphaFoldDB" id="A0A3P6DR04"/>
<feature type="compositionally biased region" description="Low complexity" evidence="1">
    <location>
        <begin position="79"/>
        <end position="92"/>
    </location>
</feature>
<name>A0A3P6DR04_BRAOL</name>
<dbReference type="GO" id="GO:0031120">
    <property type="term" value="P:snRNA pseudouridine synthesis"/>
    <property type="evidence" value="ECO:0007669"/>
    <property type="project" value="TreeGrafter"/>
</dbReference>
<dbReference type="Pfam" id="PF08068">
    <property type="entry name" value="DKCLD"/>
    <property type="match status" value="1"/>
</dbReference>
<dbReference type="PANTHER" id="PTHR23127">
    <property type="entry name" value="CENTROMERE/MICROTUBULE BINDING PROTEIN CBF5"/>
    <property type="match status" value="1"/>
</dbReference>
<feature type="compositionally biased region" description="Polar residues" evidence="1">
    <location>
        <begin position="55"/>
        <end position="78"/>
    </location>
</feature>
<dbReference type="GO" id="GO:0031118">
    <property type="term" value="P:rRNA pseudouridine synthesis"/>
    <property type="evidence" value="ECO:0007669"/>
    <property type="project" value="TreeGrafter"/>
</dbReference>
<protein>
    <recommendedName>
        <fullName evidence="2">Dyskerin-like domain-containing protein</fullName>
    </recommendedName>
</protein>
<dbReference type="InterPro" id="IPR012960">
    <property type="entry name" value="Dyskerin-like"/>
</dbReference>
<reference evidence="3" key="1">
    <citation type="submission" date="2018-11" db="EMBL/GenBank/DDBJ databases">
        <authorList>
            <consortium name="Genoscope - CEA"/>
            <person name="William W."/>
        </authorList>
    </citation>
    <scope>NUCLEOTIDE SEQUENCE</scope>
</reference>
<dbReference type="GO" id="GO:1990481">
    <property type="term" value="P:mRNA pseudouridine synthesis"/>
    <property type="evidence" value="ECO:0007669"/>
    <property type="project" value="TreeGrafter"/>
</dbReference>
<dbReference type="Gene3D" id="2.30.130.10">
    <property type="entry name" value="PUA domain"/>
    <property type="match status" value="1"/>
</dbReference>
<dbReference type="GO" id="GO:0000495">
    <property type="term" value="P:box H/ACA sno(s)RNA 3'-end processing"/>
    <property type="evidence" value="ECO:0007669"/>
    <property type="project" value="TreeGrafter"/>
</dbReference>
<proteinExistence type="predicted"/>
<organism evidence="3">
    <name type="scientific">Brassica oleracea</name>
    <name type="common">Wild cabbage</name>
    <dbReference type="NCBI Taxonomy" id="3712"/>
    <lineage>
        <taxon>Eukaryota</taxon>
        <taxon>Viridiplantae</taxon>
        <taxon>Streptophyta</taxon>
        <taxon>Embryophyta</taxon>
        <taxon>Tracheophyta</taxon>
        <taxon>Spermatophyta</taxon>
        <taxon>Magnoliopsida</taxon>
        <taxon>eudicotyledons</taxon>
        <taxon>Gunneridae</taxon>
        <taxon>Pentapetalae</taxon>
        <taxon>rosids</taxon>
        <taxon>malvids</taxon>
        <taxon>Brassicales</taxon>
        <taxon>Brassicaceae</taxon>
        <taxon>Brassiceae</taxon>
        <taxon>Brassica</taxon>
    </lineage>
</organism>
<evidence type="ECO:0000259" key="2">
    <source>
        <dbReference type="Pfam" id="PF08068"/>
    </source>
</evidence>
<feature type="domain" description="Dyskerin-like" evidence="2">
    <location>
        <begin position="27"/>
        <end position="50"/>
    </location>
</feature>
<dbReference type="GO" id="GO:0031429">
    <property type="term" value="C:box H/ACA snoRNP complex"/>
    <property type="evidence" value="ECO:0007669"/>
    <property type="project" value="TreeGrafter"/>
</dbReference>
<sequence>MTEVEEVAAETGDYMIKPQSSTPAIDTSQWPLLLKNYDRLNVRTGHYTPHLLRSLSPQASSPRLHQVQCHQSPTLPLTRSSLGSSESSVSRRQGTVELSTLRSRVISLSASTELHGS</sequence>
<feature type="region of interest" description="Disordered" evidence="1">
    <location>
        <begin position="53"/>
        <end position="96"/>
    </location>
</feature>
<accession>A0A3P6DR04</accession>
<dbReference type="EMBL" id="LR031874">
    <property type="protein sequence ID" value="VDD24525.1"/>
    <property type="molecule type" value="Genomic_DNA"/>
</dbReference>
<feature type="region of interest" description="Disordered" evidence="1">
    <location>
        <begin position="1"/>
        <end position="25"/>
    </location>
</feature>